<geneLocation type="mitochondrion" evidence="1"/>
<keyword evidence="1" id="KW-0496">Mitochondrion</keyword>
<evidence type="ECO:0000313" key="1">
    <source>
        <dbReference type="EMBL" id="ART30783.1"/>
    </source>
</evidence>
<name>A0A1Y0B061_9LAMI</name>
<dbReference type="AlphaFoldDB" id="A0A1Y0B061"/>
<reference evidence="1" key="1">
    <citation type="submission" date="2017-03" db="EMBL/GenBank/DDBJ databases">
        <title>The mitochondrial genome of the carnivorous plant Utricularia reniformis (Lentibulariaceae): structure, comparative analysis and evolutionary landmarks.</title>
        <authorList>
            <person name="Silva S.R."/>
            <person name="Alvarenga D.O."/>
            <person name="Michael T.P."/>
            <person name="Miranda V.F.O."/>
            <person name="Varani A.M."/>
        </authorList>
    </citation>
    <scope>NUCLEOTIDE SEQUENCE</scope>
</reference>
<proteinExistence type="predicted"/>
<accession>A0A1Y0B061</accession>
<dbReference type="EMBL" id="KY774314">
    <property type="protein sequence ID" value="ART30783.1"/>
    <property type="molecule type" value="Genomic_DNA"/>
</dbReference>
<gene>
    <name evidence="1" type="ORF">AEK19_MT0527</name>
</gene>
<sequence>MSQLFCRTSFLVKRKLSHSLSRAKTTGNQGRFINPILSIGNDCQRTPQKDFDYDPLATGFRPAQDGFEFYLLSSRYRKLDLFEQSPKLTTTGLASLVYFCQT</sequence>
<protein>
    <submittedName>
        <fullName evidence="1">Uncharacterized protein</fullName>
    </submittedName>
</protein>
<organism evidence="1">
    <name type="scientific">Utricularia reniformis</name>
    <dbReference type="NCBI Taxonomy" id="192314"/>
    <lineage>
        <taxon>Eukaryota</taxon>
        <taxon>Viridiplantae</taxon>
        <taxon>Streptophyta</taxon>
        <taxon>Embryophyta</taxon>
        <taxon>Tracheophyta</taxon>
        <taxon>Spermatophyta</taxon>
        <taxon>Magnoliopsida</taxon>
        <taxon>eudicotyledons</taxon>
        <taxon>Gunneridae</taxon>
        <taxon>Pentapetalae</taxon>
        <taxon>asterids</taxon>
        <taxon>lamiids</taxon>
        <taxon>Lamiales</taxon>
        <taxon>Lentibulariaceae</taxon>
        <taxon>Utricularia</taxon>
    </lineage>
</organism>